<dbReference type="GO" id="GO:0016705">
    <property type="term" value="F:oxidoreductase activity, acting on paired donors, with incorporation or reduction of molecular oxygen"/>
    <property type="evidence" value="ECO:0007669"/>
    <property type="project" value="InterPro"/>
</dbReference>
<proteinExistence type="inferred from homology"/>
<dbReference type="InterPro" id="IPR001128">
    <property type="entry name" value="Cyt_P450"/>
</dbReference>
<dbReference type="FunFam" id="1.10.630.10:FF:000182">
    <property type="entry name" value="Cytochrome P450 3A4"/>
    <property type="match status" value="1"/>
</dbReference>
<dbReference type="GO" id="GO:0020037">
    <property type="term" value="F:heme binding"/>
    <property type="evidence" value="ECO:0007669"/>
    <property type="project" value="InterPro"/>
</dbReference>
<dbReference type="SUPFAM" id="SSF48264">
    <property type="entry name" value="Cytochrome P450"/>
    <property type="match status" value="1"/>
</dbReference>
<protein>
    <recommendedName>
        <fullName evidence="16">Cytochrome P450</fullName>
    </recommendedName>
</protein>
<evidence type="ECO:0000256" key="10">
    <source>
        <dbReference type="RuleBase" id="RU000461"/>
    </source>
</evidence>
<dbReference type="EMBL" id="CAJNOK010011117">
    <property type="protein sequence ID" value="CAF1132524.1"/>
    <property type="molecule type" value="Genomic_DNA"/>
</dbReference>
<dbReference type="InterPro" id="IPR036396">
    <property type="entry name" value="Cyt_P450_sf"/>
</dbReference>
<reference evidence="11" key="1">
    <citation type="submission" date="2021-02" db="EMBL/GenBank/DDBJ databases">
        <authorList>
            <person name="Nowell W R."/>
        </authorList>
    </citation>
    <scope>NUCLEOTIDE SEQUENCE</scope>
</reference>
<dbReference type="CDD" id="cd11055">
    <property type="entry name" value="CYP3A-like"/>
    <property type="match status" value="1"/>
</dbReference>
<evidence type="ECO:0000256" key="3">
    <source>
        <dbReference type="ARBA" id="ARBA00022617"/>
    </source>
</evidence>
<evidence type="ECO:0008006" key="16">
    <source>
        <dbReference type="Google" id="ProtNLM"/>
    </source>
</evidence>
<evidence type="ECO:0000256" key="6">
    <source>
        <dbReference type="ARBA" id="ARBA00023004"/>
    </source>
</evidence>
<keyword evidence="4 9" id="KW-0479">Metal-binding</keyword>
<accession>A0A814Q3E5</accession>
<evidence type="ECO:0000313" key="11">
    <source>
        <dbReference type="EMBL" id="CAF1113754.1"/>
    </source>
</evidence>
<comment type="cofactor">
    <cofactor evidence="1 9">
        <name>heme</name>
        <dbReference type="ChEBI" id="CHEBI:30413"/>
    </cofactor>
</comment>
<comment type="similarity">
    <text evidence="2 10">Belongs to the cytochrome P450 family.</text>
</comment>
<evidence type="ECO:0000256" key="2">
    <source>
        <dbReference type="ARBA" id="ARBA00010617"/>
    </source>
</evidence>
<evidence type="ECO:0000313" key="13">
    <source>
        <dbReference type="EMBL" id="CAF3877923.1"/>
    </source>
</evidence>
<dbReference type="InterPro" id="IPR050705">
    <property type="entry name" value="Cytochrome_P450_3A"/>
</dbReference>
<dbReference type="GO" id="GO:0005506">
    <property type="term" value="F:iron ion binding"/>
    <property type="evidence" value="ECO:0007669"/>
    <property type="project" value="InterPro"/>
</dbReference>
<evidence type="ECO:0000256" key="1">
    <source>
        <dbReference type="ARBA" id="ARBA00001971"/>
    </source>
</evidence>
<dbReference type="EMBL" id="CAJNOQ010005845">
    <property type="protein sequence ID" value="CAF1113754.1"/>
    <property type="molecule type" value="Genomic_DNA"/>
</dbReference>
<organism evidence="11 15">
    <name type="scientific">Didymodactylos carnosus</name>
    <dbReference type="NCBI Taxonomy" id="1234261"/>
    <lineage>
        <taxon>Eukaryota</taxon>
        <taxon>Metazoa</taxon>
        <taxon>Spiralia</taxon>
        <taxon>Gnathifera</taxon>
        <taxon>Rotifera</taxon>
        <taxon>Eurotatoria</taxon>
        <taxon>Bdelloidea</taxon>
        <taxon>Philodinida</taxon>
        <taxon>Philodinidae</taxon>
        <taxon>Didymodactylos</taxon>
    </lineage>
</organism>
<evidence type="ECO:0000313" key="14">
    <source>
        <dbReference type="EMBL" id="CAF3917302.1"/>
    </source>
</evidence>
<dbReference type="Proteomes" id="UP000682733">
    <property type="component" value="Unassembled WGS sequence"/>
</dbReference>
<dbReference type="InterPro" id="IPR017972">
    <property type="entry name" value="Cyt_P450_CS"/>
</dbReference>
<dbReference type="PANTHER" id="PTHR24302:SF15">
    <property type="entry name" value="FATTY-ACID PEROXYGENASE"/>
    <property type="match status" value="1"/>
</dbReference>
<keyword evidence="6 9" id="KW-0408">Iron</keyword>
<dbReference type="InterPro" id="IPR002401">
    <property type="entry name" value="Cyt_P450_E_grp-I"/>
</dbReference>
<gene>
    <name evidence="11" type="ORF">GPM918_LOCUS19358</name>
    <name evidence="12" type="ORF">OVA965_LOCUS20725</name>
    <name evidence="13" type="ORF">SRO942_LOCUS19357</name>
    <name evidence="14" type="ORF">TMI583_LOCUS21192</name>
</gene>
<dbReference type="PROSITE" id="PS00086">
    <property type="entry name" value="CYTOCHROME_P450"/>
    <property type="match status" value="1"/>
</dbReference>
<dbReference type="Proteomes" id="UP000681722">
    <property type="component" value="Unassembled WGS sequence"/>
</dbReference>
<comment type="function">
    <text evidence="8">Cytochromes P450 are a group of heme-thiolate monooxygenases. They oxidize a variety of structurally unrelated compounds, including steroids, fatty acids, and xenobiotics.</text>
</comment>
<evidence type="ECO:0000256" key="9">
    <source>
        <dbReference type="PIRSR" id="PIRSR602401-1"/>
    </source>
</evidence>
<keyword evidence="3 9" id="KW-0349">Heme</keyword>
<evidence type="ECO:0000256" key="5">
    <source>
        <dbReference type="ARBA" id="ARBA00023002"/>
    </source>
</evidence>
<dbReference type="PRINTS" id="PR00385">
    <property type="entry name" value="P450"/>
</dbReference>
<evidence type="ECO:0000313" key="12">
    <source>
        <dbReference type="EMBL" id="CAF1132524.1"/>
    </source>
</evidence>
<dbReference type="Proteomes" id="UP000677228">
    <property type="component" value="Unassembled WGS sequence"/>
</dbReference>
<dbReference type="Gene3D" id="1.10.630.10">
    <property type="entry name" value="Cytochrome P450"/>
    <property type="match status" value="1"/>
</dbReference>
<dbReference type="PRINTS" id="PR00463">
    <property type="entry name" value="EP450I"/>
</dbReference>
<dbReference type="AlphaFoldDB" id="A0A814Q3E5"/>
<dbReference type="GO" id="GO:0008395">
    <property type="term" value="F:steroid hydroxylase activity"/>
    <property type="evidence" value="ECO:0007669"/>
    <property type="project" value="TreeGrafter"/>
</dbReference>
<sequence length="526" mass="61400">MLPIILLTIFLCLVLTYVLIILNRYKYFSLQEIPGPRPQFFFGNFNTLWNAEFPSRQLQTWTKQFGQIYGIYEGTTPTYVVSNVNFLQEVLIKQFSNFHARKVAVRTTNAQLVNLFNSDGARWKRQRYVINPTFSALKLKQMSPLINDCINQLMTKLPTYANENEEFNIYELYKRMTMDVICRCAFGIDTDMQNDPDNIYLKKAYKVFATDTRKRPVAKLSVLIPSLNSLFIKLFLLQNNLKHFINQVFPSSIKYIEEFPTLWLGNRIHEVIEMRSKGAKQRVDLLQLMLEAATRNEIKEETSKKNVVDDEGVIAKVLTYNEVKNNVVVFMLAGYETTSTALAYCTYILANHSDVQQKLQDEIDQYIVDDDQQNPDYDIVNRMDYMDMFIKEVLRMHPIAPRAINRECIKDTIVCGYKIPKGSVIQPDVYSIHYDPDLWGPVDPEKFHPERHSTKRHPLCYLPFGSGPRNCVGMRFALTEMKILLTRLLKQYTIVKCDKLEEKLNIRQITVIAPEAIWVKLEKRNR</sequence>
<comment type="caution">
    <text evidence="11">The sequence shown here is derived from an EMBL/GenBank/DDBJ whole genome shotgun (WGS) entry which is preliminary data.</text>
</comment>
<keyword evidence="5 10" id="KW-0560">Oxidoreductase</keyword>
<keyword evidence="7 10" id="KW-0503">Monooxygenase</keyword>
<dbReference type="EMBL" id="CAJOBC010005846">
    <property type="protein sequence ID" value="CAF3877923.1"/>
    <property type="molecule type" value="Genomic_DNA"/>
</dbReference>
<evidence type="ECO:0000256" key="7">
    <source>
        <dbReference type="ARBA" id="ARBA00023033"/>
    </source>
</evidence>
<keyword evidence="15" id="KW-1185">Reference proteome</keyword>
<dbReference type="Proteomes" id="UP000663829">
    <property type="component" value="Unassembled WGS sequence"/>
</dbReference>
<evidence type="ECO:0000256" key="4">
    <source>
        <dbReference type="ARBA" id="ARBA00022723"/>
    </source>
</evidence>
<evidence type="ECO:0000256" key="8">
    <source>
        <dbReference type="ARBA" id="ARBA00043906"/>
    </source>
</evidence>
<name>A0A814Q3E5_9BILA</name>
<evidence type="ECO:0000313" key="15">
    <source>
        <dbReference type="Proteomes" id="UP000663829"/>
    </source>
</evidence>
<dbReference type="OrthoDB" id="2789670at2759"/>
<dbReference type="EMBL" id="CAJOBA010022540">
    <property type="protein sequence ID" value="CAF3917302.1"/>
    <property type="molecule type" value="Genomic_DNA"/>
</dbReference>
<dbReference type="Pfam" id="PF00067">
    <property type="entry name" value="p450"/>
    <property type="match status" value="1"/>
</dbReference>
<dbReference type="PANTHER" id="PTHR24302">
    <property type="entry name" value="CYTOCHROME P450 FAMILY 3"/>
    <property type="match status" value="1"/>
</dbReference>
<feature type="binding site" description="axial binding residue" evidence="9">
    <location>
        <position position="471"/>
    </location>
    <ligand>
        <name>heme</name>
        <dbReference type="ChEBI" id="CHEBI:30413"/>
    </ligand>
    <ligandPart>
        <name>Fe</name>
        <dbReference type="ChEBI" id="CHEBI:18248"/>
    </ligandPart>
</feature>